<proteinExistence type="predicted"/>
<evidence type="ECO:0000313" key="2">
    <source>
        <dbReference type="EMBL" id="CAC5396266.1"/>
    </source>
</evidence>
<dbReference type="PANTHER" id="PTHR33050:SF8">
    <property type="entry name" value="REVERSE TRANSCRIPTASE DOMAIN-CONTAINING PROTEIN"/>
    <property type="match status" value="1"/>
</dbReference>
<dbReference type="CDD" id="cd09275">
    <property type="entry name" value="RNase_HI_RT_DIRS1"/>
    <property type="match status" value="1"/>
</dbReference>
<dbReference type="AlphaFoldDB" id="A0A6J8CL31"/>
<dbReference type="OrthoDB" id="6192255at2759"/>
<evidence type="ECO:0008006" key="4">
    <source>
        <dbReference type="Google" id="ProtNLM"/>
    </source>
</evidence>
<dbReference type="Proteomes" id="UP000507470">
    <property type="component" value="Unassembled WGS sequence"/>
</dbReference>
<keyword evidence="3" id="KW-1185">Reference proteome</keyword>
<organism evidence="2 3">
    <name type="scientific">Mytilus coruscus</name>
    <name type="common">Sea mussel</name>
    <dbReference type="NCBI Taxonomy" id="42192"/>
    <lineage>
        <taxon>Eukaryota</taxon>
        <taxon>Metazoa</taxon>
        <taxon>Spiralia</taxon>
        <taxon>Lophotrochozoa</taxon>
        <taxon>Mollusca</taxon>
        <taxon>Bivalvia</taxon>
        <taxon>Autobranchia</taxon>
        <taxon>Pteriomorphia</taxon>
        <taxon>Mytilida</taxon>
        <taxon>Mytiloidea</taxon>
        <taxon>Mytilidae</taxon>
        <taxon>Mytilinae</taxon>
        <taxon>Mytilus</taxon>
    </lineage>
</organism>
<gene>
    <name evidence="2" type="ORF">MCOR_30848</name>
</gene>
<protein>
    <recommendedName>
        <fullName evidence="4">SGNH hydrolase-type esterase domain-containing protein</fullName>
    </recommendedName>
</protein>
<accession>A0A6J8CL31</accession>
<evidence type="ECO:0000256" key="1">
    <source>
        <dbReference type="SAM" id="Phobius"/>
    </source>
</evidence>
<dbReference type="EMBL" id="CACVKT020005607">
    <property type="protein sequence ID" value="CAC5396266.1"/>
    <property type="molecule type" value="Genomic_DNA"/>
</dbReference>
<dbReference type="SUPFAM" id="SSF52266">
    <property type="entry name" value="SGNH hydrolase"/>
    <property type="match status" value="1"/>
</dbReference>
<sequence>MLRRGTKKRTASARAGVRRTLVVSKGVSSLKSVQSTLRDVRPDAIYTTSGPEGVAIPTPATVSTTRMLMPTLSSNPDNAVHIPDMLSWQPRRAIDPQPTCDNTQFVSQTGNVTINDYLPVPNRIESVHENLGINVTQSIKEKILKGKYIDLACLLNNSVNTGSDQRNQGLGWKNYDEQYRLRKAQEPSSLWSNIDNELWLINKDLREDANVWLIFLEHFNGDCYLSENAWITNETLHLYTDSCGNSALGCGAYFDGKWAQYKWPEAWSNMPIMKDITFLELVPIVLAMFIWASNFKNRKILFRIDNMALVSIINKRTAKSKRVMTFIRPLVLFTMQHNIQFKAQHIDGLKNEIADSISRFQLHRFRELAPGAESVPENNPEEFRDLILSQDVSVWIVGSSLIRNAFVHARSRTGGVNLGLHRRGVKIWWQGYGGMGLKDLESTIRKLLKYENPPKYVVFHIAGNDLGKTKVGYLRNEIKATLEKVHSYLPNSSIVWSQILPRTNWRYSESHDSMMRCRLRINCAIASFVLKNGGHYIKYPDILPNSTFLKEDGVHLTDLGNDIFQNNLQVALEMFICSGSLTYPDNFGSMYIS</sequence>
<name>A0A6J8CL31_MYTCO</name>
<dbReference type="InterPro" id="IPR052055">
    <property type="entry name" value="Hepadnavirus_pol/RT"/>
</dbReference>
<keyword evidence="1" id="KW-0812">Transmembrane</keyword>
<evidence type="ECO:0000313" key="3">
    <source>
        <dbReference type="Proteomes" id="UP000507470"/>
    </source>
</evidence>
<keyword evidence="1" id="KW-1133">Transmembrane helix</keyword>
<dbReference type="PANTHER" id="PTHR33050">
    <property type="entry name" value="REVERSE TRANSCRIPTASE DOMAIN-CONTAINING PROTEIN"/>
    <property type="match status" value="1"/>
</dbReference>
<dbReference type="InterPro" id="IPR036514">
    <property type="entry name" value="SGNH_hydro_sf"/>
</dbReference>
<dbReference type="Gene3D" id="3.40.50.1110">
    <property type="entry name" value="SGNH hydrolase"/>
    <property type="match status" value="1"/>
</dbReference>
<keyword evidence="1" id="KW-0472">Membrane</keyword>
<reference evidence="2 3" key="1">
    <citation type="submission" date="2020-06" db="EMBL/GenBank/DDBJ databases">
        <authorList>
            <person name="Li R."/>
            <person name="Bekaert M."/>
        </authorList>
    </citation>
    <scope>NUCLEOTIDE SEQUENCE [LARGE SCALE GENOMIC DNA]</scope>
    <source>
        <strain evidence="3">wild</strain>
    </source>
</reference>
<feature type="transmembrane region" description="Helical" evidence="1">
    <location>
        <begin position="276"/>
        <end position="293"/>
    </location>
</feature>